<evidence type="ECO:0000256" key="4">
    <source>
        <dbReference type="ARBA" id="ARBA00022475"/>
    </source>
</evidence>
<feature type="domain" description="ABC transporter" evidence="10">
    <location>
        <begin position="6"/>
        <end position="236"/>
    </location>
</feature>
<dbReference type="PROSITE" id="PS50893">
    <property type="entry name" value="ABC_TRANSPORTER_2"/>
    <property type="match status" value="1"/>
</dbReference>
<evidence type="ECO:0000256" key="6">
    <source>
        <dbReference type="ARBA" id="ARBA00022840"/>
    </source>
</evidence>
<dbReference type="Gene3D" id="3.40.50.300">
    <property type="entry name" value="P-loop containing nucleotide triphosphate hydrolases"/>
    <property type="match status" value="1"/>
</dbReference>
<dbReference type="InterPro" id="IPR015856">
    <property type="entry name" value="ABC_transpr_CbiO/EcfA_su"/>
</dbReference>
<reference evidence="11 12" key="1">
    <citation type="submission" date="2019-03" db="EMBL/GenBank/DDBJ databases">
        <title>Genomic Encyclopedia of Type Strains, Phase IV (KMG-IV): sequencing the most valuable type-strain genomes for metagenomic binning, comparative biology and taxonomic classification.</title>
        <authorList>
            <person name="Goeker M."/>
        </authorList>
    </citation>
    <scope>NUCLEOTIDE SEQUENCE [LARGE SCALE GENOMIC DNA]</scope>
    <source>
        <strain evidence="11 12">DSM 13587</strain>
    </source>
</reference>
<dbReference type="InterPro" id="IPR005876">
    <property type="entry name" value="Co_trans_ATP-bd"/>
</dbReference>
<evidence type="ECO:0000313" key="12">
    <source>
        <dbReference type="Proteomes" id="UP000295717"/>
    </source>
</evidence>
<dbReference type="GO" id="GO:0042626">
    <property type="term" value="F:ATPase-coupled transmembrane transporter activity"/>
    <property type="evidence" value="ECO:0007669"/>
    <property type="project" value="TreeGrafter"/>
</dbReference>
<evidence type="ECO:0000259" key="10">
    <source>
        <dbReference type="PROSITE" id="PS50893"/>
    </source>
</evidence>
<gene>
    <name evidence="11" type="ORF">EDC35_109153</name>
</gene>
<keyword evidence="6 9" id="KW-0067">ATP-binding</keyword>
<dbReference type="PANTHER" id="PTHR43553">
    <property type="entry name" value="HEAVY METAL TRANSPORTER"/>
    <property type="match status" value="1"/>
</dbReference>
<keyword evidence="8 9" id="KW-0472">Membrane</keyword>
<dbReference type="GO" id="GO:0006824">
    <property type="term" value="P:cobalt ion transport"/>
    <property type="evidence" value="ECO:0007669"/>
    <property type="project" value="InterPro"/>
</dbReference>
<keyword evidence="12" id="KW-1185">Reference proteome</keyword>
<dbReference type="RefSeq" id="WP_132978257.1">
    <property type="nucleotide sequence ID" value="NZ_SMAO01000009.1"/>
</dbReference>
<evidence type="ECO:0000256" key="1">
    <source>
        <dbReference type="ARBA" id="ARBA00004202"/>
    </source>
</evidence>
<dbReference type="InterPro" id="IPR017871">
    <property type="entry name" value="ABC_transporter-like_CS"/>
</dbReference>
<accession>A0A4R3MX06</accession>
<dbReference type="SUPFAM" id="SSF52540">
    <property type="entry name" value="P-loop containing nucleoside triphosphate hydrolases"/>
    <property type="match status" value="1"/>
</dbReference>
<dbReference type="PROSITE" id="PS00211">
    <property type="entry name" value="ABC_TRANSPORTER_1"/>
    <property type="match status" value="1"/>
</dbReference>
<dbReference type="GO" id="GO:0005524">
    <property type="term" value="F:ATP binding"/>
    <property type="evidence" value="ECO:0007669"/>
    <property type="project" value="UniProtKB-UniRule"/>
</dbReference>
<dbReference type="InterPro" id="IPR003593">
    <property type="entry name" value="AAA+_ATPase"/>
</dbReference>
<dbReference type="Pfam" id="PF00005">
    <property type="entry name" value="ABC_tran"/>
    <property type="match status" value="1"/>
</dbReference>
<dbReference type="GO" id="GO:0016887">
    <property type="term" value="F:ATP hydrolysis activity"/>
    <property type="evidence" value="ECO:0007669"/>
    <property type="project" value="InterPro"/>
</dbReference>
<evidence type="ECO:0000256" key="8">
    <source>
        <dbReference type="ARBA" id="ARBA00023136"/>
    </source>
</evidence>
<evidence type="ECO:0000256" key="2">
    <source>
        <dbReference type="ARBA" id="ARBA00005417"/>
    </source>
</evidence>
<keyword evidence="5 9" id="KW-0547">Nucleotide-binding</keyword>
<comment type="caution">
    <text evidence="11">The sequence shown here is derived from an EMBL/GenBank/DDBJ whole genome shotgun (WGS) entry which is preliminary data.</text>
</comment>
<comment type="similarity">
    <text evidence="2 9">Belongs to the ABC transporter superfamily.</text>
</comment>
<proteinExistence type="inferred from homology"/>
<name>A0A4R3MX06_9GAMM</name>
<keyword evidence="7" id="KW-1278">Translocase</keyword>
<dbReference type="GO" id="GO:0043190">
    <property type="term" value="C:ATP-binding cassette (ABC) transporter complex"/>
    <property type="evidence" value="ECO:0007669"/>
    <property type="project" value="TreeGrafter"/>
</dbReference>
<comment type="function">
    <text evidence="9">Part of an ABC transporter complex. Responsible for energy coupling to the transport system.</text>
</comment>
<dbReference type="EMBL" id="SMAO01000009">
    <property type="protein sequence ID" value="TCT19273.1"/>
    <property type="molecule type" value="Genomic_DNA"/>
</dbReference>
<evidence type="ECO:0000256" key="9">
    <source>
        <dbReference type="RuleBase" id="RU364103"/>
    </source>
</evidence>
<keyword evidence="4 9" id="KW-1003">Cell membrane</keyword>
<dbReference type="SMART" id="SM00382">
    <property type="entry name" value="AAA"/>
    <property type="match status" value="1"/>
</dbReference>
<dbReference type="NCBIfam" id="TIGR01166">
    <property type="entry name" value="cbiO"/>
    <property type="match status" value="1"/>
</dbReference>
<organism evidence="11 12">
    <name type="scientific">Thiobaca trueperi</name>
    <dbReference type="NCBI Taxonomy" id="127458"/>
    <lineage>
        <taxon>Bacteria</taxon>
        <taxon>Pseudomonadati</taxon>
        <taxon>Pseudomonadota</taxon>
        <taxon>Gammaproteobacteria</taxon>
        <taxon>Chromatiales</taxon>
        <taxon>Chromatiaceae</taxon>
        <taxon>Thiobaca</taxon>
    </lineage>
</organism>
<dbReference type="AlphaFoldDB" id="A0A4R3MX06"/>
<dbReference type="FunFam" id="3.40.50.300:FF:000224">
    <property type="entry name" value="Energy-coupling factor transporter ATP-binding protein EcfA"/>
    <property type="match status" value="1"/>
</dbReference>
<dbReference type="PANTHER" id="PTHR43553:SF24">
    <property type="entry name" value="ENERGY-COUPLING FACTOR TRANSPORTER ATP-BINDING PROTEIN ECFA1"/>
    <property type="match status" value="1"/>
</dbReference>
<dbReference type="OrthoDB" id="9780942at2"/>
<evidence type="ECO:0000313" key="11">
    <source>
        <dbReference type="EMBL" id="TCT19273.1"/>
    </source>
</evidence>
<keyword evidence="3 9" id="KW-0813">Transport</keyword>
<dbReference type="InterPro" id="IPR050095">
    <property type="entry name" value="ECF_ABC_transporter_ATP-bd"/>
</dbReference>
<evidence type="ECO:0000256" key="7">
    <source>
        <dbReference type="ARBA" id="ARBA00022967"/>
    </source>
</evidence>
<sequence>MSRSFVELERLAYAYPDGTQALADISLRAHQGESVAIVGANGAGKSTLLLHLNGYLRPQQGRVRIGDLSLTKESLPAVRRLVGMVFQDPDDQLFMPTVAEDVAFGPLNQGLPVAEVERRVNDALQRVGALALRERPPYRLSGGEKRAVAIATVLAMEPAMLVLDEPSSNLDPGARRRLIRLLAGFEQTTFIATHDLDLALDLCSRTVVLREGRIVADGPTAEIFVDAALLAASGLEPPLRMQGCPLCGQAAIETT</sequence>
<dbReference type="InterPro" id="IPR003439">
    <property type="entry name" value="ABC_transporter-like_ATP-bd"/>
</dbReference>
<dbReference type="Proteomes" id="UP000295717">
    <property type="component" value="Unassembled WGS sequence"/>
</dbReference>
<comment type="subcellular location">
    <subcellularLocation>
        <location evidence="1 9">Cell membrane</location>
        <topology evidence="1 9">Peripheral membrane protein</topology>
    </subcellularLocation>
</comment>
<dbReference type="InterPro" id="IPR027417">
    <property type="entry name" value="P-loop_NTPase"/>
</dbReference>
<evidence type="ECO:0000256" key="3">
    <source>
        <dbReference type="ARBA" id="ARBA00022448"/>
    </source>
</evidence>
<evidence type="ECO:0000256" key="5">
    <source>
        <dbReference type="ARBA" id="ARBA00022741"/>
    </source>
</evidence>
<protein>
    <recommendedName>
        <fullName evidence="9">ABC transporter ATP-binding protein</fullName>
    </recommendedName>
</protein>
<dbReference type="CDD" id="cd03225">
    <property type="entry name" value="ABC_cobalt_CbiO_domain1"/>
    <property type="match status" value="1"/>
</dbReference>